<dbReference type="Proteomes" id="UP000324632">
    <property type="component" value="Chromosome 18"/>
</dbReference>
<reference evidence="2 3" key="1">
    <citation type="journal article" date="2019" name="Mol. Ecol. Resour.">
        <title>Chromosome-level genome assembly of Triplophysa tibetana, a fish adapted to the harsh high-altitude environment of the Tibetan Plateau.</title>
        <authorList>
            <person name="Yang X."/>
            <person name="Liu H."/>
            <person name="Ma Z."/>
            <person name="Zou Y."/>
            <person name="Zou M."/>
            <person name="Mao Y."/>
            <person name="Li X."/>
            <person name="Wang H."/>
            <person name="Chen T."/>
            <person name="Wang W."/>
            <person name="Yang R."/>
        </authorList>
    </citation>
    <scope>NUCLEOTIDE SEQUENCE [LARGE SCALE GENOMIC DNA]</scope>
    <source>
        <strain evidence="2">TTIB1903HZAU</strain>
        <tissue evidence="2">Muscle</tissue>
    </source>
</reference>
<protein>
    <submittedName>
        <fullName evidence="2">Uncharacterized protein</fullName>
    </submittedName>
</protein>
<name>A0A5A9NKY0_9TELE</name>
<evidence type="ECO:0000256" key="1">
    <source>
        <dbReference type="SAM" id="MobiDB-lite"/>
    </source>
</evidence>
<gene>
    <name evidence="2" type="ORF">E1301_Tti011782</name>
</gene>
<evidence type="ECO:0000313" key="3">
    <source>
        <dbReference type="Proteomes" id="UP000324632"/>
    </source>
</evidence>
<proteinExistence type="predicted"/>
<feature type="region of interest" description="Disordered" evidence="1">
    <location>
        <begin position="190"/>
        <end position="270"/>
    </location>
</feature>
<dbReference type="EMBL" id="SOYY01000018">
    <property type="protein sequence ID" value="KAA0708847.1"/>
    <property type="molecule type" value="Genomic_DNA"/>
</dbReference>
<organism evidence="2 3">
    <name type="scientific">Triplophysa tibetana</name>
    <dbReference type="NCBI Taxonomy" id="1572043"/>
    <lineage>
        <taxon>Eukaryota</taxon>
        <taxon>Metazoa</taxon>
        <taxon>Chordata</taxon>
        <taxon>Craniata</taxon>
        <taxon>Vertebrata</taxon>
        <taxon>Euteleostomi</taxon>
        <taxon>Actinopterygii</taxon>
        <taxon>Neopterygii</taxon>
        <taxon>Teleostei</taxon>
        <taxon>Ostariophysi</taxon>
        <taxon>Cypriniformes</taxon>
        <taxon>Nemacheilidae</taxon>
        <taxon>Triplophysa</taxon>
    </lineage>
</organism>
<evidence type="ECO:0000313" key="2">
    <source>
        <dbReference type="EMBL" id="KAA0708847.1"/>
    </source>
</evidence>
<feature type="region of interest" description="Disordered" evidence="1">
    <location>
        <begin position="76"/>
        <end position="120"/>
    </location>
</feature>
<comment type="caution">
    <text evidence="2">The sequence shown here is derived from an EMBL/GenBank/DDBJ whole genome shotgun (WGS) entry which is preliminary data.</text>
</comment>
<accession>A0A5A9NKY0</accession>
<sequence length="270" mass="29237">MCSSGSSLLQRPSPGCLGGSSGVRAKFQKLSFSGLKTLQRGMSRCSLGCGLRVPAHHLLPDSPGLLRTLHRLKCTPRLHPGRGVRREGPLLSSNLPERSGPDEKTPGKATSGPTITVPSLTGRYGTHPYQGLAPTCSQRELFPPGVHSSRSHTLPDCARRTDLTPWRGVGPHTYDNCHHSRTDSACRCPARQAKRRSQPSLRGNLGDIRLAPPANEPPSVGMRKYAPLGSKYSEQLFGHPGRNTDHSSTDNPIKKKLQEEDQQVIATSPN</sequence>
<keyword evidence="3" id="KW-1185">Reference proteome</keyword>
<dbReference type="AlphaFoldDB" id="A0A5A9NKY0"/>
<feature type="compositionally biased region" description="Basic and acidic residues" evidence="1">
    <location>
        <begin position="242"/>
        <end position="259"/>
    </location>
</feature>